<dbReference type="GeneID" id="18810299"/>
<dbReference type="KEGG" id="sla:SERLADRAFT_369396"/>
<dbReference type="EMBL" id="GL945434">
    <property type="protein sequence ID" value="EGO24163.1"/>
    <property type="molecule type" value="Genomic_DNA"/>
</dbReference>
<dbReference type="SUPFAM" id="SSF55797">
    <property type="entry name" value="PR-1-like"/>
    <property type="match status" value="1"/>
</dbReference>
<evidence type="ECO:0000259" key="2">
    <source>
        <dbReference type="SMART" id="SM00198"/>
    </source>
</evidence>
<dbReference type="InterPro" id="IPR014044">
    <property type="entry name" value="CAP_dom"/>
</dbReference>
<feature type="domain" description="SCP" evidence="2">
    <location>
        <begin position="32"/>
        <end position="163"/>
    </location>
</feature>
<dbReference type="PRINTS" id="PR00837">
    <property type="entry name" value="V5TPXLIKE"/>
</dbReference>
<protein>
    <recommendedName>
        <fullName evidence="2">SCP domain-containing protein</fullName>
    </recommendedName>
</protein>
<evidence type="ECO:0000256" key="1">
    <source>
        <dbReference type="SAM" id="SignalP"/>
    </source>
</evidence>
<dbReference type="Pfam" id="PF00188">
    <property type="entry name" value="CAP"/>
    <property type="match status" value="1"/>
</dbReference>
<name>F8NXR7_SERL9</name>
<reference evidence="3" key="1">
    <citation type="submission" date="2011-04" db="EMBL/GenBank/DDBJ databases">
        <title>Evolution of plant cell wall degrading machinery underlies the functional diversity of forest fungi.</title>
        <authorList>
            <consortium name="US DOE Joint Genome Institute (JGI-PGF)"/>
            <person name="Eastwood D.C."/>
            <person name="Floudas D."/>
            <person name="Binder M."/>
            <person name="Majcherczyk A."/>
            <person name="Schneider P."/>
            <person name="Aerts A."/>
            <person name="Asiegbu F.O."/>
            <person name="Baker S.E."/>
            <person name="Barry K."/>
            <person name="Bendiksby M."/>
            <person name="Blumentritt M."/>
            <person name="Coutinho P.M."/>
            <person name="Cullen D."/>
            <person name="Cullen D."/>
            <person name="Gathman A."/>
            <person name="Goodell B."/>
            <person name="Henrissat B."/>
            <person name="Ihrmark K."/>
            <person name="Kauserud H."/>
            <person name="Kohler A."/>
            <person name="LaButti K."/>
            <person name="Lapidus A."/>
            <person name="Lavin J.L."/>
            <person name="Lee Y.-H."/>
            <person name="Lindquist E."/>
            <person name="Lilly W."/>
            <person name="Lucas S."/>
            <person name="Morin E."/>
            <person name="Murat C."/>
            <person name="Oguiza J.A."/>
            <person name="Park J."/>
            <person name="Pisabarro A.G."/>
            <person name="Riley R."/>
            <person name="Rosling A."/>
            <person name="Salamov A."/>
            <person name="Schmidt O."/>
            <person name="Schmutz J."/>
            <person name="Skrede I."/>
            <person name="Stenlid J."/>
            <person name="Wiebenga A."/>
            <person name="Xie X."/>
            <person name="Kues U."/>
            <person name="Hibbett D.S."/>
            <person name="Hoffmeister D."/>
            <person name="Hogberg N."/>
            <person name="Martin F."/>
            <person name="Grigoriev I.V."/>
            <person name="Watkinson S.C."/>
        </authorList>
    </citation>
    <scope>NUCLEOTIDE SEQUENCE</scope>
    <source>
        <strain evidence="3">S7.9</strain>
    </source>
</reference>
<dbReference type="Gene3D" id="3.40.33.10">
    <property type="entry name" value="CAP"/>
    <property type="match status" value="1"/>
</dbReference>
<dbReference type="Proteomes" id="UP000008064">
    <property type="component" value="Unassembled WGS sequence"/>
</dbReference>
<dbReference type="OrthoDB" id="337038at2759"/>
<sequence>MARLTFSYLLLALVAGAVNAVPTQKARDASSSDIQQYLDLHNAAREAHGASDLTWNATLATAAQTWANGCVFQHSGGTLGPYGENLAAGTGNFTIADGIGAWTAEASQYDPSNPQPSHWTQVVWKGTSEVGCAVQTCNGIFAASYGPAQYYVCEYYPAGNVIGEFP</sequence>
<keyword evidence="1" id="KW-0732">Signal</keyword>
<proteinExistence type="predicted"/>
<dbReference type="InterPro" id="IPR035940">
    <property type="entry name" value="CAP_sf"/>
</dbReference>
<feature type="signal peptide" evidence="1">
    <location>
        <begin position="1"/>
        <end position="20"/>
    </location>
</feature>
<gene>
    <name evidence="3" type="ORF">SERLADRAFT_369396</name>
</gene>
<dbReference type="HOGENOM" id="CLU_035730_6_3_1"/>
<dbReference type="InterPro" id="IPR001283">
    <property type="entry name" value="CRISP-related"/>
</dbReference>
<dbReference type="PANTHER" id="PTHR10334">
    <property type="entry name" value="CYSTEINE-RICH SECRETORY PROTEIN-RELATED"/>
    <property type="match status" value="1"/>
</dbReference>
<feature type="chain" id="PRO_5003376472" description="SCP domain-containing protein" evidence="1">
    <location>
        <begin position="21"/>
        <end position="166"/>
    </location>
</feature>
<organism>
    <name type="scientific">Serpula lacrymans var. lacrymans (strain S7.9)</name>
    <name type="common">Dry rot fungus</name>
    <dbReference type="NCBI Taxonomy" id="578457"/>
    <lineage>
        <taxon>Eukaryota</taxon>
        <taxon>Fungi</taxon>
        <taxon>Dikarya</taxon>
        <taxon>Basidiomycota</taxon>
        <taxon>Agaricomycotina</taxon>
        <taxon>Agaricomycetes</taxon>
        <taxon>Agaricomycetidae</taxon>
        <taxon>Boletales</taxon>
        <taxon>Coniophorineae</taxon>
        <taxon>Serpulaceae</taxon>
        <taxon>Serpula</taxon>
    </lineage>
</organism>
<dbReference type="SMART" id="SM00198">
    <property type="entry name" value="SCP"/>
    <property type="match status" value="1"/>
</dbReference>
<dbReference type="RefSeq" id="XP_007318182.1">
    <property type="nucleotide sequence ID" value="XM_007318120.1"/>
</dbReference>
<dbReference type="AlphaFoldDB" id="F8NXR7"/>
<evidence type="ECO:0000313" key="3">
    <source>
        <dbReference type="EMBL" id="EGO24163.1"/>
    </source>
</evidence>
<accession>F8NXR7</accession>